<feature type="compositionally biased region" description="Basic residues" evidence="1">
    <location>
        <begin position="460"/>
        <end position="485"/>
    </location>
</feature>
<dbReference type="EMBL" id="JANBPU010000001">
    <property type="protein sequence ID" value="KAJ1922303.1"/>
    <property type="molecule type" value="Genomic_DNA"/>
</dbReference>
<evidence type="ECO:0000256" key="1">
    <source>
        <dbReference type="SAM" id="MobiDB-lite"/>
    </source>
</evidence>
<feature type="region of interest" description="Disordered" evidence="1">
    <location>
        <begin position="417"/>
        <end position="519"/>
    </location>
</feature>
<accession>A0A9W8A3X7</accession>
<feature type="compositionally biased region" description="Polar residues" evidence="1">
    <location>
        <begin position="486"/>
        <end position="507"/>
    </location>
</feature>
<dbReference type="AlphaFoldDB" id="A0A9W8A3X7"/>
<feature type="compositionally biased region" description="Polar residues" evidence="1">
    <location>
        <begin position="334"/>
        <end position="355"/>
    </location>
</feature>
<feature type="region of interest" description="Disordered" evidence="1">
    <location>
        <begin position="334"/>
        <end position="361"/>
    </location>
</feature>
<name>A0A9W8A3X7_9FUNG</name>
<dbReference type="OrthoDB" id="2420260at2759"/>
<feature type="compositionally biased region" description="Basic residues" evidence="1">
    <location>
        <begin position="190"/>
        <end position="200"/>
    </location>
</feature>
<keyword evidence="3" id="KW-1185">Reference proteome</keyword>
<reference evidence="2" key="1">
    <citation type="submission" date="2022-07" db="EMBL/GenBank/DDBJ databases">
        <title>Phylogenomic reconstructions and comparative analyses of Kickxellomycotina fungi.</title>
        <authorList>
            <person name="Reynolds N.K."/>
            <person name="Stajich J.E."/>
            <person name="Barry K."/>
            <person name="Grigoriev I.V."/>
            <person name="Crous P."/>
            <person name="Smith M.E."/>
        </authorList>
    </citation>
    <scope>NUCLEOTIDE SEQUENCE</scope>
    <source>
        <strain evidence="2">NBRC 100468</strain>
    </source>
</reference>
<organism evidence="2 3">
    <name type="scientific">Mycoemilia scoparia</name>
    <dbReference type="NCBI Taxonomy" id="417184"/>
    <lineage>
        <taxon>Eukaryota</taxon>
        <taxon>Fungi</taxon>
        <taxon>Fungi incertae sedis</taxon>
        <taxon>Zoopagomycota</taxon>
        <taxon>Kickxellomycotina</taxon>
        <taxon>Kickxellomycetes</taxon>
        <taxon>Kickxellales</taxon>
        <taxon>Kickxellaceae</taxon>
        <taxon>Mycoemilia</taxon>
    </lineage>
</organism>
<gene>
    <name evidence="2" type="ORF">H4219_000165</name>
</gene>
<dbReference type="Proteomes" id="UP001150538">
    <property type="component" value="Unassembled WGS sequence"/>
</dbReference>
<evidence type="ECO:0000313" key="3">
    <source>
        <dbReference type="Proteomes" id="UP001150538"/>
    </source>
</evidence>
<evidence type="ECO:0000313" key="2">
    <source>
        <dbReference type="EMBL" id="KAJ1922303.1"/>
    </source>
</evidence>
<comment type="caution">
    <text evidence="2">The sequence shown here is derived from an EMBL/GenBank/DDBJ whole genome shotgun (WGS) entry which is preliminary data.</text>
</comment>
<proteinExistence type="predicted"/>
<sequence>MRNQKITKVFGTPVNKQIVKPKNTTNLTNFNFITTKSNAIGSLSDSCSDNDSDNDFVIKSPVSSRVSALNTPQRNQKKISTPYTLMKNLGIKSNAQTTKPVSPIIHIPSSPILIHPESPTNTKLTRPRSPSPIILAPQTQYNAVTPKKQKQCINSEEEGSIGVLNSSPLLTNNREHLTQEDIHVISMPKHSSKSHIGTKKVSKDNCDVVPETPKYRKAKATNDDNNNKSAESLKRLKIPEFILNSVPRNELEVKSLDILNKKARSSAMSDRYMVISENDPISESGFTPLQSPISHRENNVLTKPKNKRTQDYVDLISSESEEYDIEFGKPSTLTQWFNPSQQSDGKEGISNQDSQGFDIFENFPGYDESFSDLDCKKEKKPERDKSLSPLLGFVDIRKEVENDPSLEMYLNQFGALPGKEKRRGRKPSSQKESGTAGIEVPDSNTRDRAHANSNSGGGGHKGRWRGRGRRYSRGFKGKGRNKGSSRSKITPVGTNSRPKSTITNGQQIGKLESKNKNVGPPAITSYNHYASEPVLDITGNVGWESRGYARFG</sequence>
<protein>
    <submittedName>
        <fullName evidence="2">Uncharacterized protein</fullName>
    </submittedName>
</protein>
<feature type="region of interest" description="Disordered" evidence="1">
    <location>
        <begin position="188"/>
        <end position="208"/>
    </location>
</feature>